<evidence type="ECO:0000256" key="13">
    <source>
        <dbReference type="ARBA" id="ARBA00023053"/>
    </source>
</evidence>
<gene>
    <name evidence="20" type="ORF">LSH36_1698g00008</name>
</gene>
<dbReference type="InterPro" id="IPR044880">
    <property type="entry name" value="NCX_ion-bd_dom_sf"/>
</dbReference>
<feature type="transmembrane region" description="Helical" evidence="18">
    <location>
        <begin position="484"/>
        <end position="505"/>
    </location>
</feature>
<comment type="caution">
    <text evidence="20">The sequence shown here is derived from an EMBL/GenBank/DDBJ whole genome shotgun (WGS) entry which is preliminary data.</text>
</comment>
<proteinExistence type="inferred from homology"/>
<evidence type="ECO:0000256" key="18">
    <source>
        <dbReference type="SAM" id="Phobius"/>
    </source>
</evidence>
<keyword evidence="3" id="KW-0813">Transport</keyword>
<comment type="similarity">
    <text evidence="2">Belongs to the Ca(2+):cation antiporter (CaCA) (TC 2.A.19) family. SLC24A subfamily.</text>
</comment>
<evidence type="ECO:0000256" key="2">
    <source>
        <dbReference type="ARBA" id="ARBA00005364"/>
    </source>
</evidence>
<feature type="transmembrane region" description="Helical" evidence="18">
    <location>
        <begin position="132"/>
        <end position="157"/>
    </location>
</feature>
<keyword evidence="8" id="KW-0732">Signal</keyword>
<protein>
    <recommendedName>
        <fullName evidence="19">Sodium/calcium exchanger membrane region domain-containing protein</fullName>
    </recommendedName>
</protein>
<dbReference type="GO" id="GO:0015293">
    <property type="term" value="F:symporter activity"/>
    <property type="evidence" value="ECO:0007669"/>
    <property type="project" value="UniProtKB-KW"/>
</dbReference>
<feature type="transmembrane region" description="Helical" evidence="18">
    <location>
        <begin position="388"/>
        <end position="407"/>
    </location>
</feature>
<dbReference type="FunFam" id="1.20.1420.30:FF:000009">
    <property type="entry name" value="sodium/potassium/calcium exchanger 5 isoform X2"/>
    <property type="match status" value="1"/>
</dbReference>
<evidence type="ECO:0000256" key="5">
    <source>
        <dbReference type="ARBA" id="ARBA00022538"/>
    </source>
</evidence>
<dbReference type="PANTHER" id="PTHR10846:SF73">
    <property type="entry name" value="SODIUM_CALCIUM EXCHANGER MEMBRANE REGION DOMAIN-CONTAINING PROTEIN"/>
    <property type="match status" value="1"/>
</dbReference>
<feature type="compositionally biased region" description="Basic and acidic residues" evidence="17">
    <location>
        <begin position="255"/>
        <end position="274"/>
    </location>
</feature>
<dbReference type="Pfam" id="PF01699">
    <property type="entry name" value="Na_Ca_ex"/>
    <property type="match status" value="2"/>
</dbReference>
<evidence type="ECO:0000313" key="21">
    <source>
        <dbReference type="Proteomes" id="UP001208570"/>
    </source>
</evidence>
<keyword evidence="21" id="KW-1185">Reference proteome</keyword>
<dbReference type="Gene3D" id="1.20.1420.30">
    <property type="entry name" value="NCX, central ion-binding region"/>
    <property type="match status" value="2"/>
</dbReference>
<evidence type="ECO:0000256" key="9">
    <source>
        <dbReference type="ARBA" id="ARBA00022837"/>
    </source>
</evidence>
<feature type="transmembrane region" description="Helical" evidence="18">
    <location>
        <begin position="163"/>
        <end position="184"/>
    </location>
</feature>
<keyword evidence="13" id="KW-0915">Sodium</keyword>
<dbReference type="AlphaFoldDB" id="A0AAD9MQ39"/>
<evidence type="ECO:0000256" key="8">
    <source>
        <dbReference type="ARBA" id="ARBA00022729"/>
    </source>
</evidence>
<dbReference type="NCBIfam" id="TIGR00367">
    <property type="entry name" value="calcium/sodium antiporter"/>
    <property type="match status" value="1"/>
</dbReference>
<evidence type="ECO:0000256" key="3">
    <source>
        <dbReference type="ARBA" id="ARBA00022448"/>
    </source>
</evidence>
<dbReference type="GO" id="GO:0005262">
    <property type="term" value="F:calcium channel activity"/>
    <property type="evidence" value="ECO:0007669"/>
    <property type="project" value="TreeGrafter"/>
</dbReference>
<evidence type="ECO:0000256" key="10">
    <source>
        <dbReference type="ARBA" id="ARBA00022847"/>
    </source>
</evidence>
<comment type="subcellular location">
    <subcellularLocation>
        <location evidence="1">Membrane</location>
        <topology evidence="1">Multi-pass membrane protein</topology>
    </subcellularLocation>
</comment>
<feature type="transmembrane region" description="Helical" evidence="18">
    <location>
        <begin position="196"/>
        <end position="214"/>
    </location>
</feature>
<keyword evidence="5" id="KW-0633">Potassium transport</keyword>
<evidence type="ECO:0000256" key="15">
    <source>
        <dbReference type="ARBA" id="ARBA00023136"/>
    </source>
</evidence>
<evidence type="ECO:0000256" key="7">
    <source>
        <dbReference type="ARBA" id="ARBA00022692"/>
    </source>
</evidence>
<evidence type="ECO:0000313" key="20">
    <source>
        <dbReference type="EMBL" id="KAK2139601.1"/>
    </source>
</evidence>
<evidence type="ECO:0000256" key="6">
    <source>
        <dbReference type="ARBA" id="ARBA00022568"/>
    </source>
</evidence>
<keyword evidence="14" id="KW-0406">Ion transport</keyword>
<feature type="region of interest" description="Disordered" evidence="17">
    <location>
        <begin position="255"/>
        <end position="301"/>
    </location>
</feature>
<dbReference type="PANTHER" id="PTHR10846">
    <property type="entry name" value="SODIUM/POTASSIUM/CALCIUM EXCHANGER"/>
    <property type="match status" value="1"/>
</dbReference>
<feature type="transmembrane region" description="Helical" evidence="18">
    <location>
        <begin position="427"/>
        <end position="445"/>
    </location>
</feature>
<evidence type="ECO:0000256" key="4">
    <source>
        <dbReference type="ARBA" id="ARBA00022449"/>
    </source>
</evidence>
<keyword evidence="11" id="KW-0630">Potassium</keyword>
<keyword evidence="6" id="KW-0109">Calcium transport</keyword>
<name>A0AAD9MQ39_9ANNE</name>
<keyword evidence="12 18" id="KW-1133">Transmembrane helix</keyword>
<dbReference type="Proteomes" id="UP001208570">
    <property type="component" value="Unassembled WGS sequence"/>
</dbReference>
<feature type="domain" description="Sodium/calcium exchanger membrane region" evidence="19">
    <location>
        <begin position="97"/>
        <end position="238"/>
    </location>
</feature>
<keyword evidence="15 18" id="KW-0472">Membrane</keyword>
<feature type="transmembrane region" description="Helical" evidence="18">
    <location>
        <begin position="220"/>
        <end position="240"/>
    </location>
</feature>
<sequence length="577" mass="63934">MTESILKPKREVSKSRRILIISSFIWILILLAVIEIIITSRFRLENIIMYKADSQVTGRHLLGQELLLNCTPRSIDEFPADFMSEVQRRNGGIIFHLALTLYLFGATAIACDDFFVPSMKKIAEACRISPDVAGATFMAAGSSAPEFFAAVVGIFFAKSDIGISTIVGSAIFNLLGVIAVCGLFSGMVISLTWWTVARDCLVYAVCVSIFIIIINDGQVHWYESLTLIILYILYVILTYHNKRIVDLLVKNKDKQSPKDDEEARSPLLKDDGSLSKDITSNSCQLSGTNQSGNYGSLDKTFKETESEEEGESLLRPPTGCCRRLLWLIMLPASFLMVITIPDFRRGGCWEKLYPVTFIVSVAWIGGLCYVMVWMVTIIGDTFGIPDTVMGLTLLAIGSSVPDVIASFLVAREGYGNMAVSNTVGSNIFDILMCLGLPWFLQTAVIQPNSVIPVSSRGLTYTSITLLGAIMVLIAGFIANKWRLSKLFGFGCLLAYVVIVAFACLYELNVFGPFTLPVYLVTVSDLPVRTAYDDDDDDDDDDDNDNEVDIDNRNYDVISNGKLEDDDSDIMIIDYHYY</sequence>
<evidence type="ECO:0000256" key="14">
    <source>
        <dbReference type="ARBA" id="ARBA00023065"/>
    </source>
</evidence>
<keyword evidence="16" id="KW-0739">Sodium transport</keyword>
<reference evidence="20" key="1">
    <citation type="journal article" date="2023" name="Mol. Biol. Evol.">
        <title>Third-Generation Sequencing Reveals the Adaptive Role of the Epigenome in Three Deep-Sea Polychaetes.</title>
        <authorList>
            <person name="Perez M."/>
            <person name="Aroh O."/>
            <person name="Sun Y."/>
            <person name="Lan Y."/>
            <person name="Juniper S.K."/>
            <person name="Young C.R."/>
            <person name="Angers B."/>
            <person name="Qian P.Y."/>
        </authorList>
    </citation>
    <scope>NUCLEOTIDE SEQUENCE</scope>
    <source>
        <strain evidence="20">P08H-3</strain>
    </source>
</reference>
<evidence type="ECO:0000256" key="12">
    <source>
        <dbReference type="ARBA" id="ARBA00022989"/>
    </source>
</evidence>
<keyword evidence="4" id="KW-0050">Antiport</keyword>
<keyword evidence="10" id="KW-0769">Symport</keyword>
<evidence type="ECO:0000256" key="11">
    <source>
        <dbReference type="ARBA" id="ARBA00022958"/>
    </source>
</evidence>
<dbReference type="InterPro" id="IPR004481">
    <property type="entry name" value="K/Na/Ca-exchanger"/>
</dbReference>
<accession>A0AAD9MQ39</accession>
<evidence type="ECO:0000256" key="17">
    <source>
        <dbReference type="SAM" id="MobiDB-lite"/>
    </source>
</evidence>
<dbReference type="EMBL" id="JAODUP010001697">
    <property type="protein sequence ID" value="KAK2139601.1"/>
    <property type="molecule type" value="Genomic_DNA"/>
</dbReference>
<dbReference type="GO" id="GO:0008273">
    <property type="term" value="F:calcium, potassium:sodium antiporter activity"/>
    <property type="evidence" value="ECO:0007669"/>
    <property type="project" value="TreeGrafter"/>
</dbReference>
<evidence type="ECO:0000259" key="19">
    <source>
        <dbReference type="Pfam" id="PF01699"/>
    </source>
</evidence>
<feature type="transmembrane region" description="Helical" evidence="18">
    <location>
        <begin position="18"/>
        <end position="38"/>
    </location>
</feature>
<evidence type="ECO:0000256" key="16">
    <source>
        <dbReference type="ARBA" id="ARBA00023201"/>
    </source>
</evidence>
<keyword evidence="9" id="KW-0106">Calcium</keyword>
<dbReference type="InterPro" id="IPR004837">
    <property type="entry name" value="NaCa_Exmemb"/>
</dbReference>
<feature type="transmembrane region" description="Helical" evidence="18">
    <location>
        <begin position="93"/>
        <end position="111"/>
    </location>
</feature>
<feature type="transmembrane region" description="Helical" evidence="18">
    <location>
        <begin position="457"/>
        <end position="478"/>
    </location>
</feature>
<feature type="domain" description="Sodium/calcium exchanger membrane region" evidence="19">
    <location>
        <begin position="354"/>
        <end position="503"/>
    </location>
</feature>
<dbReference type="GO" id="GO:0006874">
    <property type="term" value="P:intracellular calcium ion homeostasis"/>
    <property type="evidence" value="ECO:0007669"/>
    <property type="project" value="TreeGrafter"/>
</dbReference>
<organism evidence="20 21">
    <name type="scientific">Paralvinella palmiformis</name>
    <dbReference type="NCBI Taxonomy" id="53620"/>
    <lineage>
        <taxon>Eukaryota</taxon>
        <taxon>Metazoa</taxon>
        <taxon>Spiralia</taxon>
        <taxon>Lophotrochozoa</taxon>
        <taxon>Annelida</taxon>
        <taxon>Polychaeta</taxon>
        <taxon>Sedentaria</taxon>
        <taxon>Canalipalpata</taxon>
        <taxon>Terebellida</taxon>
        <taxon>Terebelliformia</taxon>
        <taxon>Alvinellidae</taxon>
        <taxon>Paralvinella</taxon>
    </lineage>
</organism>
<evidence type="ECO:0000256" key="1">
    <source>
        <dbReference type="ARBA" id="ARBA00004141"/>
    </source>
</evidence>
<dbReference type="GO" id="GO:0005886">
    <property type="term" value="C:plasma membrane"/>
    <property type="evidence" value="ECO:0007669"/>
    <property type="project" value="TreeGrafter"/>
</dbReference>
<feature type="transmembrane region" description="Helical" evidence="18">
    <location>
        <begin position="324"/>
        <end position="340"/>
    </location>
</feature>
<feature type="compositionally biased region" description="Polar residues" evidence="17">
    <location>
        <begin position="276"/>
        <end position="294"/>
    </location>
</feature>
<feature type="transmembrane region" description="Helical" evidence="18">
    <location>
        <begin position="352"/>
        <end position="376"/>
    </location>
</feature>
<keyword evidence="7 18" id="KW-0812">Transmembrane</keyword>